<gene>
    <name evidence="3" type="ORF">FHR36_002807</name>
</gene>
<accession>A0ABT1IXK0</accession>
<organism evidence="3 4">
    <name type="scientific">Kitasatospora paracochleata</name>
    <dbReference type="NCBI Taxonomy" id="58354"/>
    <lineage>
        <taxon>Bacteria</taxon>
        <taxon>Bacillati</taxon>
        <taxon>Actinomycetota</taxon>
        <taxon>Actinomycetes</taxon>
        <taxon>Kitasatosporales</taxon>
        <taxon>Streptomycetaceae</taxon>
        <taxon>Kitasatospora</taxon>
    </lineage>
</organism>
<dbReference type="Proteomes" id="UP001206483">
    <property type="component" value="Unassembled WGS sequence"/>
</dbReference>
<evidence type="ECO:0000313" key="4">
    <source>
        <dbReference type="Proteomes" id="UP001206483"/>
    </source>
</evidence>
<dbReference type="InterPro" id="IPR043129">
    <property type="entry name" value="ATPase_NBD"/>
</dbReference>
<sequence length="346" mass="34323">MTTGPTGAPTPPAPGPGSPAPGRGPRGALVLGLDVGGSTTRVLVADLDGRPRGAARGDGGNPVSHGEAAAARAIADTLRRALADVDPARVAAGVIGLAGGLVAGPVLRAVWPEAGLTVTPLLVSDAELAYAAGTAEPDGTVLISGTGAVAAECRDFAPVRTADGHGWLLGDRGSGYWLGRAAVAATLTAFDRAAPALPAGLPAVVTDALVGPLPAGAVPRAAVITAAHAHAPVRLARLAPLVLDLAAAGDPDATRLVEQAADHLLDTLATVRTPDSTLPVVLAGGVLSPDSPLAAAVRTRIAARWPEAPLTHTGNPAGAAAWLAARHLTPLDDKLHPRLTQLPLPT</sequence>
<proteinExistence type="predicted"/>
<name>A0ABT1IXK0_9ACTN</name>
<dbReference type="InterPro" id="IPR002731">
    <property type="entry name" value="ATPase_BadF"/>
</dbReference>
<dbReference type="Gene3D" id="3.30.420.40">
    <property type="match status" value="2"/>
</dbReference>
<dbReference type="PANTHER" id="PTHR43190">
    <property type="entry name" value="N-ACETYL-D-GLUCOSAMINE KINASE"/>
    <property type="match status" value="1"/>
</dbReference>
<feature type="region of interest" description="Disordered" evidence="1">
    <location>
        <begin position="1"/>
        <end position="26"/>
    </location>
</feature>
<reference evidence="3 4" key="1">
    <citation type="submission" date="2022-06" db="EMBL/GenBank/DDBJ databases">
        <title>Sequencing the genomes of 1000 actinobacteria strains.</title>
        <authorList>
            <person name="Klenk H.-P."/>
        </authorList>
    </citation>
    <scope>NUCLEOTIDE SEQUENCE [LARGE SCALE GENOMIC DNA]</scope>
    <source>
        <strain evidence="3 4">DSM 41656</strain>
    </source>
</reference>
<protein>
    <submittedName>
        <fullName evidence="3">N-acetylglucosamine kinase-like BadF-type ATPase</fullName>
    </submittedName>
</protein>
<keyword evidence="4" id="KW-1185">Reference proteome</keyword>
<dbReference type="EMBL" id="JAMZDX010000003">
    <property type="protein sequence ID" value="MCP2309674.1"/>
    <property type="molecule type" value="Genomic_DNA"/>
</dbReference>
<feature type="domain" description="ATPase BadF/BadG/BcrA/BcrD type" evidence="2">
    <location>
        <begin position="31"/>
        <end position="302"/>
    </location>
</feature>
<evidence type="ECO:0000259" key="2">
    <source>
        <dbReference type="Pfam" id="PF01869"/>
    </source>
</evidence>
<evidence type="ECO:0000256" key="1">
    <source>
        <dbReference type="SAM" id="MobiDB-lite"/>
    </source>
</evidence>
<dbReference type="PANTHER" id="PTHR43190:SF3">
    <property type="entry name" value="N-ACETYL-D-GLUCOSAMINE KINASE"/>
    <property type="match status" value="1"/>
</dbReference>
<evidence type="ECO:0000313" key="3">
    <source>
        <dbReference type="EMBL" id="MCP2309674.1"/>
    </source>
</evidence>
<comment type="caution">
    <text evidence="3">The sequence shown here is derived from an EMBL/GenBank/DDBJ whole genome shotgun (WGS) entry which is preliminary data.</text>
</comment>
<dbReference type="RefSeq" id="WP_253796894.1">
    <property type="nucleotide sequence ID" value="NZ_BAAAUB010000106.1"/>
</dbReference>
<feature type="compositionally biased region" description="Pro residues" evidence="1">
    <location>
        <begin position="8"/>
        <end position="19"/>
    </location>
</feature>
<dbReference type="Pfam" id="PF01869">
    <property type="entry name" value="BcrAD_BadFG"/>
    <property type="match status" value="1"/>
</dbReference>
<dbReference type="SUPFAM" id="SSF53067">
    <property type="entry name" value="Actin-like ATPase domain"/>
    <property type="match status" value="2"/>
</dbReference>
<dbReference type="InterPro" id="IPR052519">
    <property type="entry name" value="Euk-type_GlcNAc_Kinase"/>
</dbReference>